<dbReference type="InterPro" id="IPR000608">
    <property type="entry name" value="UBC"/>
</dbReference>
<dbReference type="PANTHER" id="PTHR46116:SF15">
    <property type="entry name" value="(E3-INDEPENDENT) E2 UBIQUITIN-CONJUGATING ENZYME"/>
    <property type="match status" value="1"/>
</dbReference>
<feature type="region of interest" description="Disordered" evidence="3">
    <location>
        <begin position="913"/>
        <end position="946"/>
    </location>
</feature>
<dbReference type="PANTHER" id="PTHR46116">
    <property type="entry name" value="(E3-INDEPENDENT) E2 UBIQUITIN-CONJUGATING ENZYME"/>
    <property type="match status" value="1"/>
</dbReference>
<proteinExistence type="predicted"/>
<evidence type="ECO:0000259" key="4">
    <source>
        <dbReference type="PROSITE" id="PS50127"/>
    </source>
</evidence>
<dbReference type="EMBL" id="JACMRX010000002">
    <property type="protein sequence ID" value="KAF7996125.1"/>
    <property type="molecule type" value="Genomic_DNA"/>
</dbReference>
<feature type="compositionally biased region" description="Low complexity" evidence="3">
    <location>
        <begin position="388"/>
        <end position="403"/>
    </location>
</feature>
<keyword evidence="1" id="KW-0808">Transferase</keyword>
<dbReference type="InterPro" id="IPR057733">
    <property type="entry name" value="UBE2O-like_SH3-B"/>
</dbReference>
<organism evidence="5 6">
    <name type="scientific">Aphidius gifuensis</name>
    <name type="common">Parasitoid wasp</name>
    <dbReference type="NCBI Taxonomy" id="684658"/>
    <lineage>
        <taxon>Eukaryota</taxon>
        <taxon>Metazoa</taxon>
        <taxon>Ecdysozoa</taxon>
        <taxon>Arthropoda</taxon>
        <taxon>Hexapoda</taxon>
        <taxon>Insecta</taxon>
        <taxon>Pterygota</taxon>
        <taxon>Neoptera</taxon>
        <taxon>Endopterygota</taxon>
        <taxon>Hymenoptera</taxon>
        <taxon>Apocrita</taxon>
        <taxon>Ichneumonoidea</taxon>
        <taxon>Braconidae</taxon>
        <taxon>Aphidiinae</taxon>
        <taxon>Aphidius</taxon>
    </lineage>
</organism>
<feature type="region of interest" description="Disordered" evidence="3">
    <location>
        <begin position="348"/>
        <end position="412"/>
    </location>
</feature>
<feature type="compositionally biased region" description="Acidic residues" evidence="3">
    <location>
        <begin position="34"/>
        <end position="47"/>
    </location>
</feature>
<dbReference type="Gene3D" id="3.10.110.10">
    <property type="entry name" value="Ubiquitin Conjugating Enzyme"/>
    <property type="match status" value="1"/>
</dbReference>
<evidence type="ECO:0000313" key="6">
    <source>
        <dbReference type="Proteomes" id="UP000639338"/>
    </source>
</evidence>
<dbReference type="Pfam" id="PF00179">
    <property type="entry name" value="UQ_con"/>
    <property type="match status" value="1"/>
</dbReference>
<dbReference type="SUPFAM" id="SSF54495">
    <property type="entry name" value="UBC-like"/>
    <property type="match status" value="1"/>
</dbReference>
<dbReference type="SMART" id="SM00212">
    <property type="entry name" value="UBCc"/>
    <property type="match status" value="1"/>
</dbReference>
<dbReference type="Pfam" id="PF23044">
    <property type="entry name" value="SH3-C_UBE2O"/>
    <property type="match status" value="1"/>
</dbReference>
<reference evidence="5 6" key="1">
    <citation type="submission" date="2020-08" db="EMBL/GenBank/DDBJ databases">
        <title>Aphidius gifuensis genome sequencing and assembly.</title>
        <authorList>
            <person name="Du Z."/>
        </authorList>
    </citation>
    <scope>NUCLEOTIDE SEQUENCE [LARGE SCALE GENOMIC DNA]</scope>
    <source>
        <strain evidence="5">YNYX2018</strain>
        <tissue evidence="5">Adults</tissue>
    </source>
</reference>
<dbReference type="CDD" id="cd23837">
    <property type="entry name" value="UBCc_UBE2O"/>
    <property type="match status" value="1"/>
</dbReference>
<evidence type="ECO:0000313" key="5">
    <source>
        <dbReference type="EMBL" id="KAF7996125.1"/>
    </source>
</evidence>
<protein>
    <recommendedName>
        <fullName evidence="4">UBC core domain-containing protein</fullName>
    </recommendedName>
</protein>
<name>A0A835CX33_APHGI</name>
<dbReference type="Pfam" id="PF23043">
    <property type="entry name" value="SH3-B_UBE2O"/>
    <property type="match status" value="1"/>
</dbReference>
<evidence type="ECO:0000256" key="2">
    <source>
        <dbReference type="ARBA" id="ARBA00022786"/>
    </source>
</evidence>
<keyword evidence="2" id="KW-0833">Ubl conjugation pathway</keyword>
<accession>A0A835CX33</accession>
<dbReference type="Pfam" id="PF23046">
    <property type="entry name" value="tSH3-B_UBE2O"/>
    <property type="match status" value="1"/>
</dbReference>
<feature type="compositionally biased region" description="Basic and acidic residues" evidence="3">
    <location>
        <begin position="932"/>
        <end position="946"/>
    </location>
</feature>
<dbReference type="PROSITE" id="PS50127">
    <property type="entry name" value="UBC_2"/>
    <property type="match status" value="1"/>
</dbReference>
<dbReference type="OrthoDB" id="47801at2759"/>
<evidence type="ECO:0000256" key="3">
    <source>
        <dbReference type="SAM" id="MobiDB-lite"/>
    </source>
</evidence>
<dbReference type="InterPro" id="IPR057735">
    <property type="entry name" value="UBE2O-like_tSH3-B"/>
</dbReference>
<keyword evidence="6" id="KW-1185">Reference proteome</keyword>
<evidence type="ECO:0000256" key="1">
    <source>
        <dbReference type="ARBA" id="ARBA00022679"/>
    </source>
</evidence>
<sequence length="1288" mass="147174">MAANPNIDTQYFYEDVVYRADKCGNVQFGIVMENDDQELSDQNSDNDEGTKRKKGEVQVVWHPTGVEESISSKKVQLADRTLMPGDVVRRMIKGKDTQRGYCRDIELTACVQVIGTKKVLKDIRSEDLAPLEEFGTDIAVCMDSWVGGIRMVHFKLWLATPDGSHCVINEMDAQGLAHFEERRENDNDFPHSSEFYPGQCLWGPIQYLEDANWITCTKEMLTKRKTKPQKKTKVIVQKVEADWVGVHWQCRGYSKDGTWPDQVQPKFLVQNENLKKLKLLNIFEPLTLQVGDRNFYILKNDDTIITREQWKKEQRQYYQIPKQSPRKSRIKIIDNKIKDEKDLKINQFDDTKKNSNTYKNNDNNALNLPIDNNDNSDNWESDDTYSQSDTASTMSSGGSSMSSVGNKKKKRPALMTKVLKKKKLIKAKKKLPQIPLIIGDKIVVETLSTNTKATVVWQDGSVEKNIPSTQLYPIHHLDDKEFFPGDFIVDQKDDESRIYGVVQSVDHQGRTAKINYFKTYTSTQCPQPVFIDKREVSVYDLKDHPDFQYRPGTLVIRIANFHDDCSCTAGQVLDNYPEGRVKVWWVDGYISMCWPQDLYKVGEYDSDDGEVWDDNSSDESWETEIEDCFIADNEICEKSENIKPKLSVHIEKARIAMSRLEEIFTLNPSLQTTDVMRRLLEVYKDCRYMDKLMGTSFFHESHFQGLLERVRERGRANVAQRITDQVTRLFNHQLISSESLENSIGHASNQDNNNTSMETTVGAIDRTTINVNNTGETSSNKIPKVITIKSESYEKTFLPKKSNNNTAKINDKNIEDLGHYSADISKKECLSFSNSSSKFHSHEDDLPNNRKELNDLFINSYDIGTSHVCVKLCTLIKAQLLLAHAEVSKRFGLGKIALTDAVLGTIITTTPTPTTTTTTTTTKAPKTLTPTFEHDCKSRTNDNSNSDERVADIPLQVYLDGEGFTFDECAPDYHKFKLTMFQPTDPSNFFRTVSKEIKLLRNSLPPGVWVKGFEDRIDLYSIMFRGPEKTPYEDGLFLFDFQLTADYPSAPPLCHYISYCNDRLNPNLYEDGKVCVSLLGTWAGRGTELWTNASTLLQVIVSIQGLILVSEPYFNEAGFDKQKESQQGKENSRMYNEMVVLKLVQAQTKLIQNPPIIFKNDIIKHFEKYSLGLLRKLELWIEISERHNNQHALSPLTPTTFKDFSKIDEKIIPQFPLVPASRGFCISLYKTLATFKQVLITKNIISDIKLDSNSSETENIFKIPVTTKNLITQEQISHSTDTKKDKSS</sequence>
<feature type="region of interest" description="Disordered" evidence="3">
    <location>
        <begin position="34"/>
        <end position="55"/>
    </location>
</feature>
<gene>
    <name evidence="5" type="ORF">HCN44_010381</name>
</gene>
<dbReference type="GO" id="GO:0061631">
    <property type="term" value="F:ubiquitin conjugating enzyme activity"/>
    <property type="evidence" value="ECO:0007669"/>
    <property type="project" value="TreeGrafter"/>
</dbReference>
<dbReference type="Proteomes" id="UP000639338">
    <property type="component" value="Unassembled WGS sequence"/>
</dbReference>
<feature type="domain" description="UBC core" evidence="4">
    <location>
        <begin position="988"/>
        <end position="1148"/>
    </location>
</feature>
<comment type="caution">
    <text evidence="5">The sequence shown here is derived from an EMBL/GenBank/DDBJ whole genome shotgun (WGS) entry which is preliminary data.</text>
</comment>
<dbReference type="InterPro" id="IPR016135">
    <property type="entry name" value="UBQ-conjugating_enzyme/RWD"/>
</dbReference>
<dbReference type="InterPro" id="IPR057734">
    <property type="entry name" value="UBE2O-like_SH3-C"/>
</dbReference>
<feature type="compositionally biased region" description="Low complexity" evidence="3">
    <location>
        <begin position="913"/>
        <end position="931"/>
    </location>
</feature>
<feature type="compositionally biased region" description="Low complexity" evidence="3">
    <location>
        <begin position="354"/>
        <end position="364"/>
    </location>
</feature>